<reference evidence="2" key="1">
    <citation type="submission" date="2022-09" db="EMBL/GenBank/DDBJ databases">
        <title>Molecular characterization of Glaesserella parasuis strains circulating in commercial swine farms using whole-genome sequencing.</title>
        <authorList>
            <person name="Mugabi R."/>
            <person name="Clavijo M."/>
            <person name="Li G."/>
        </authorList>
    </citation>
    <scope>NUCLEOTIDE SEQUENCE</scope>
    <source>
        <strain evidence="2">0435-53</strain>
    </source>
</reference>
<sequence>AKFTDYYSVIAIDKMVYELRSSDHKTIKQFKEFYRDYHSKVTKQALTLHILTNTRMDFTYSFLIANDQLDKNTKLELETLYQAKPYQNQYMVVNFSARATPYYYGNGKEHIFVDKYKLEKQIPVLITEKTPFVQTGGGQTLLLLTMPIWVPFMILFGLKV</sequence>
<keyword evidence="1" id="KW-1133">Transmembrane helix</keyword>
<keyword evidence="1" id="KW-0472">Membrane</keyword>
<accession>A0AA42JIK2</accession>
<dbReference type="AlphaFoldDB" id="A0AA42JIK2"/>
<feature type="transmembrane region" description="Helical" evidence="1">
    <location>
        <begin position="140"/>
        <end position="158"/>
    </location>
</feature>
<organism evidence="2 3">
    <name type="scientific">Glaesserella parasuis</name>
    <name type="common">Haemophilus parasuis</name>
    <dbReference type="NCBI Taxonomy" id="738"/>
    <lineage>
        <taxon>Bacteria</taxon>
        <taxon>Pseudomonadati</taxon>
        <taxon>Pseudomonadota</taxon>
        <taxon>Gammaproteobacteria</taxon>
        <taxon>Pasteurellales</taxon>
        <taxon>Pasteurellaceae</taxon>
        <taxon>Glaesserella</taxon>
    </lineage>
</organism>
<feature type="non-terminal residue" evidence="2">
    <location>
        <position position="1"/>
    </location>
</feature>
<proteinExistence type="predicted"/>
<evidence type="ECO:0000313" key="2">
    <source>
        <dbReference type="EMBL" id="MDD2168303.1"/>
    </source>
</evidence>
<keyword evidence="1" id="KW-0812">Transmembrane</keyword>
<comment type="caution">
    <text evidence="2">The sequence shown here is derived from an EMBL/GenBank/DDBJ whole genome shotgun (WGS) entry which is preliminary data.</text>
</comment>
<protein>
    <submittedName>
        <fullName evidence="2">Uncharacterized protein</fullName>
    </submittedName>
</protein>
<evidence type="ECO:0000256" key="1">
    <source>
        <dbReference type="SAM" id="Phobius"/>
    </source>
</evidence>
<dbReference type="Proteomes" id="UP001148834">
    <property type="component" value="Unassembled WGS sequence"/>
</dbReference>
<dbReference type="EMBL" id="JAODIR010000032">
    <property type="protein sequence ID" value="MDD2168303.1"/>
    <property type="molecule type" value="Genomic_DNA"/>
</dbReference>
<evidence type="ECO:0000313" key="3">
    <source>
        <dbReference type="Proteomes" id="UP001148834"/>
    </source>
</evidence>
<name>A0AA42JIK2_GLAPU</name>
<gene>
    <name evidence="2" type="ORF">N5925_06785</name>
</gene>